<dbReference type="AlphaFoldDB" id="A0ABC8TE96"/>
<dbReference type="Pfam" id="PF03407">
    <property type="entry name" value="Nucleotid_trans"/>
    <property type="match status" value="1"/>
</dbReference>
<evidence type="ECO:0000256" key="2">
    <source>
        <dbReference type="RuleBase" id="RU363055"/>
    </source>
</evidence>
<keyword evidence="2" id="KW-0961">Cell wall biogenesis/degradation</keyword>
<dbReference type="GO" id="GO:0016757">
    <property type="term" value="F:glycosyltransferase activity"/>
    <property type="evidence" value="ECO:0007669"/>
    <property type="project" value="UniProtKB-KW"/>
</dbReference>
<dbReference type="GO" id="GO:0071555">
    <property type="term" value="P:cell wall organization"/>
    <property type="evidence" value="ECO:0007669"/>
    <property type="project" value="UniProtKB-KW"/>
</dbReference>
<dbReference type="EMBL" id="CAUOFW020004458">
    <property type="protein sequence ID" value="CAK9165835.1"/>
    <property type="molecule type" value="Genomic_DNA"/>
</dbReference>
<gene>
    <name evidence="4" type="ORF">ILEXP_LOCUS35003</name>
</gene>
<accession>A0ABC8TE96</accession>
<keyword evidence="2" id="KW-1133">Transmembrane helix</keyword>
<keyword evidence="2" id="KW-0333">Golgi apparatus</keyword>
<comment type="subcellular location">
    <subcellularLocation>
        <location evidence="2">Golgi apparatus membrane</location>
        <topology evidence="2">Single-pass type II membrane protein</topology>
    </subcellularLocation>
</comment>
<dbReference type="PANTHER" id="PTHR47032:SF1">
    <property type="entry name" value="UDP-D-XYLOSE:L-FUCOSE ALPHA-1,3-D-XYLOSYLTRANSFERASE-RELATED"/>
    <property type="match status" value="1"/>
</dbReference>
<evidence type="ECO:0000313" key="4">
    <source>
        <dbReference type="EMBL" id="CAK9165835.1"/>
    </source>
</evidence>
<keyword evidence="2" id="KW-0472">Membrane</keyword>
<proteinExistence type="inferred from homology"/>
<dbReference type="InterPro" id="IPR005069">
    <property type="entry name" value="Nucl-diP-sugar_transferase"/>
</dbReference>
<protein>
    <recommendedName>
        <fullName evidence="2">Glycosyltransferase</fullName>
        <ecNumber evidence="2">2.4.2.-</ecNumber>
    </recommendedName>
</protein>
<keyword evidence="5" id="KW-1185">Reference proteome</keyword>
<keyword evidence="2" id="KW-0328">Glycosyltransferase</keyword>
<dbReference type="InterPro" id="IPR029044">
    <property type="entry name" value="Nucleotide-diphossugar_trans"/>
</dbReference>
<name>A0ABC8TE96_9AQUA</name>
<evidence type="ECO:0000259" key="3">
    <source>
        <dbReference type="Pfam" id="PF03407"/>
    </source>
</evidence>
<dbReference type="InterPro" id="IPR052636">
    <property type="entry name" value="UDP-D-xylose:L-fucose_XylT"/>
</dbReference>
<dbReference type="PANTHER" id="PTHR47032">
    <property type="entry name" value="UDP-D-XYLOSE:L-FUCOSE ALPHA-1,3-D-XYLOSYLTRANSFERASE-RELATED"/>
    <property type="match status" value="1"/>
</dbReference>
<organism evidence="4 5">
    <name type="scientific">Ilex paraguariensis</name>
    <name type="common">yerba mate</name>
    <dbReference type="NCBI Taxonomy" id="185542"/>
    <lineage>
        <taxon>Eukaryota</taxon>
        <taxon>Viridiplantae</taxon>
        <taxon>Streptophyta</taxon>
        <taxon>Embryophyta</taxon>
        <taxon>Tracheophyta</taxon>
        <taxon>Spermatophyta</taxon>
        <taxon>Magnoliopsida</taxon>
        <taxon>eudicotyledons</taxon>
        <taxon>Gunneridae</taxon>
        <taxon>Pentapetalae</taxon>
        <taxon>asterids</taxon>
        <taxon>campanulids</taxon>
        <taxon>Aquifoliales</taxon>
        <taxon>Aquifoliaceae</taxon>
        <taxon>Ilex</taxon>
    </lineage>
</organism>
<comment type="similarity">
    <text evidence="1 2">Belongs to the glycosyltransferase 77 family.</text>
</comment>
<reference evidence="4 5" key="1">
    <citation type="submission" date="2024-02" db="EMBL/GenBank/DDBJ databases">
        <authorList>
            <person name="Vignale AGUSTIN F."/>
            <person name="Sosa J E."/>
            <person name="Modenutti C."/>
        </authorList>
    </citation>
    <scope>NUCLEOTIDE SEQUENCE [LARGE SCALE GENOMIC DNA]</scope>
</reference>
<evidence type="ECO:0000313" key="5">
    <source>
        <dbReference type="Proteomes" id="UP001642360"/>
    </source>
</evidence>
<sequence>MSAFLHQRPLHNVQTDSYSSSPRSPNDYQKPSTIINRTTLLLLLILLVLLGVLFPWISIPHGLFSTNSKLSVSKWKDYTLAEAVASVAKNGTVIVCAVSQPYLPFLNNWLISIVRQKHQEKVLVIAEDYATLYMVNEKWPGHAVLVPPAPDSQTAHKFGSQVMYLENCADVMLSAQYYRCLRRQGFFNFTSRRPRHLLQILELGYNVMYNDVDMVWLADPFPSLQGEHDVYFTDDMTAVKPLNHSHDLPPPGKKGRTYICSCMIYLRPTTGAKLVMKKWIEELQAQPWSKAKKSNDQPAFNWALNKTAGQVDLYLLPQAAFPTGGLYFKNQTWVQETKGMHVIIHNNYITGFEKKIKRFHDFGLWLVDDHALESPLGRLK</sequence>
<feature type="transmembrane region" description="Helical" evidence="2">
    <location>
        <begin position="40"/>
        <end position="59"/>
    </location>
</feature>
<keyword evidence="2" id="KW-0812">Transmembrane</keyword>
<dbReference type="EC" id="2.4.2.-" evidence="2"/>
<dbReference type="SUPFAM" id="SSF53448">
    <property type="entry name" value="Nucleotide-diphospho-sugar transferases"/>
    <property type="match status" value="1"/>
</dbReference>
<feature type="domain" description="Nucleotide-diphospho-sugar transferase" evidence="3">
    <location>
        <begin position="183"/>
        <end position="359"/>
    </location>
</feature>
<keyword evidence="2" id="KW-0735">Signal-anchor</keyword>
<comment type="caution">
    <text evidence="4">The sequence shown here is derived from an EMBL/GenBank/DDBJ whole genome shotgun (WGS) entry which is preliminary data.</text>
</comment>
<dbReference type="GO" id="GO:0000139">
    <property type="term" value="C:Golgi membrane"/>
    <property type="evidence" value="ECO:0007669"/>
    <property type="project" value="UniProtKB-SubCell"/>
</dbReference>
<evidence type="ECO:0000256" key="1">
    <source>
        <dbReference type="ARBA" id="ARBA00007033"/>
    </source>
</evidence>
<dbReference type="Proteomes" id="UP001642360">
    <property type="component" value="Unassembled WGS sequence"/>
</dbReference>
<keyword evidence="2" id="KW-0808">Transferase</keyword>